<reference evidence="1" key="1">
    <citation type="submission" date="2022-07" db="EMBL/GenBank/DDBJ databases">
        <title>The genome of Lyophyllum shimeji provides insight into the initial evolution of ectomycorrhizal fungal genome.</title>
        <authorList>
            <person name="Kobayashi Y."/>
            <person name="Shibata T."/>
            <person name="Hirakawa H."/>
            <person name="Shigenobu S."/>
            <person name="Nishiyama T."/>
            <person name="Yamada A."/>
            <person name="Hasebe M."/>
            <person name="Kawaguchi M."/>
        </authorList>
    </citation>
    <scope>NUCLEOTIDE SEQUENCE</scope>
    <source>
        <strain evidence="1">AT787</strain>
    </source>
</reference>
<dbReference type="Proteomes" id="UP001063166">
    <property type="component" value="Unassembled WGS sequence"/>
</dbReference>
<organism evidence="1 2">
    <name type="scientific">Lyophyllum shimeji</name>
    <name type="common">Hon-shimeji</name>
    <name type="synonym">Tricholoma shimeji</name>
    <dbReference type="NCBI Taxonomy" id="47721"/>
    <lineage>
        <taxon>Eukaryota</taxon>
        <taxon>Fungi</taxon>
        <taxon>Dikarya</taxon>
        <taxon>Basidiomycota</taxon>
        <taxon>Agaricomycotina</taxon>
        <taxon>Agaricomycetes</taxon>
        <taxon>Agaricomycetidae</taxon>
        <taxon>Agaricales</taxon>
        <taxon>Tricholomatineae</taxon>
        <taxon>Lyophyllaceae</taxon>
        <taxon>Lyophyllum</taxon>
    </lineage>
</organism>
<protein>
    <submittedName>
        <fullName evidence="1">Uncharacterized protein</fullName>
    </submittedName>
</protein>
<sequence>MSDGYKTVRLDGVVGETPDRSGLPAQAYVHTGMAVWIILQRFLPRHKGITKIVYKEGKWEPLLLNLEDREN</sequence>
<evidence type="ECO:0000313" key="1">
    <source>
        <dbReference type="EMBL" id="GLB44323.1"/>
    </source>
</evidence>
<proteinExistence type="predicted"/>
<evidence type="ECO:0000313" key="2">
    <source>
        <dbReference type="Proteomes" id="UP001063166"/>
    </source>
</evidence>
<accession>A0A9P3PYE6</accession>
<keyword evidence="2" id="KW-1185">Reference proteome</keyword>
<name>A0A9P3PYE6_LYOSH</name>
<dbReference type="AlphaFoldDB" id="A0A9P3PYE6"/>
<comment type="caution">
    <text evidence="1">The sequence shown here is derived from an EMBL/GenBank/DDBJ whole genome shotgun (WGS) entry which is preliminary data.</text>
</comment>
<dbReference type="EMBL" id="BRPK01000016">
    <property type="protein sequence ID" value="GLB44323.1"/>
    <property type="molecule type" value="Genomic_DNA"/>
</dbReference>
<gene>
    <name evidence="1" type="ORF">LshimejAT787_1602530</name>
</gene>